<dbReference type="InterPro" id="IPR035913">
    <property type="entry name" value="RPB5-like_sf"/>
</dbReference>
<dbReference type="InterPro" id="IPR000783">
    <property type="entry name" value="RNA_pol_subH/Rpb5_C"/>
</dbReference>
<evidence type="ECO:0000259" key="1">
    <source>
        <dbReference type="Pfam" id="PF01191"/>
    </source>
</evidence>
<sequence length="250" mass="29014">MSLASKINRSRYVLKEYLKEEWDTSVVTDYSDKDIINIYLQKVPKIQGFEKFGEAIGCNFTLQHRKVSSHSLHVIYYNFGELHDPPKKVTKKSAASLSELYQETISPDDSLLIIFQSPLTTNIQKAFDELYIQNQEYLNIHKFSDVVTEENQSLGDDSYSQEYFRSVHAFCLDHLQFDVRAHERVPQHKLIRNRKDIQKILDKSNATLDQLPVIHRNDIQAKIMRMAPGDICEIVRKSSVGNAVSYRVCR</sequence>
<dbReference type="Gene3D" id="3.90.940.20">
    <property type="entry name" value="RPB5-like RNA polymerase subunit"/>
    <property type="match status" value="1"/>
</dbReference>
<dbReference type="SUPFAM" id="SSF55287">
    <property type="entry name" value="RPB5-like RNA polymerase subunit"/>
    <property type="match status" value="1"/>
</dbReference>
<feature type="domain" description="RNA polymerase subunit H/Rpb5 C-terminal" evidence="1">
    <location>
        <begin position="177"/>
        <end position="249"/>
    </location>
</feature>
<organism evidence="2">
    <name type="scientific">viral metagenome</name>
    <dbReference type="NCBI Taxonomy" id="1070528"/>
    <lineage>
        <taxon>unclassified sequences</taxon>
        <taxon>metagenomes</taxon>
        <taxon>organismal metagenomes</taxon>
    </lineage>
</organism>
<dbReference type="GO" id="GO:0006351">
    <property type="term" value="P:DNA-templated transcription"/>
    <property type="evidence" value="ECO:0007669"/>
    <property type="project" value="InterPro"/>
</dbReference>
<evidence type="ECO:0000313" key="2">
    <source>
        <dbReference type="EMBL" id="QHT36939.1"/>
    </source>
</evidence>
<reference evidence="2" key="1">
    <citation type="journal article" date="2020" name="Nature">
        <title>Giant virus diversity and host interactions through global metagenomics.</title>
        <authorList>
            <person name="Schulz F."/>
            <person name="Roux S."/>
            <person name="Paez-Espino D."/>
            <person name="Jungbluth S."/>
            <person name="Walsh D.A."/>
            <person name="Denef V.J."/>
            <person name="McMahon K.D."/>
            <person name="Konstantinidis K.T."/>
            <person name="Eloe-Fadrosh E.A."/>
            <person name="Kyrpides N.C."/>
            <person name="Woyke T."/>
        </authorList>
    </citation>
    <scope>NUCLEOTIDE SEQUENCE</scope>
    <source>
        <strain evidence="2">GVMAG-S-ERX555967-130</strain>
    </source>
</reference>
<proteinExistence type="predicted"/>
<dbReference type="GO" id="GO:0003677">
    <property type="term" value="F:DNA binding"/>
    <property type="evidence" value="ECO:0007669"/>
    <property type="project" value="InterPro"/>
</dbReference>
<dbReference type="Pfam" id="PF01191">
    <property type="entry name" value="RNA_pol_Rpb5_C"/>
    <property type="match status" value="1"/>
</dbReference>
<accession>A0A6C0F8P3</accession>
<dbReference type="GO" id="GO:0003899">
    <property type="term" value="F:DNA-directed RNA polymerase activity"/>
    <property type="evidence" value="ECO:0007669"/>
    <property type="project" value="InterPro"/>
</dbReference>
<name>A0A6C0F8P3_9ZZZZ</name>
<dbReference type="AlphaFoldDB" id="A0A6C0F8P3"/>
<dbReference type="EMBL" id="MN738787">
    <property type="protein sequence ID" value="QHT36939.1"/>
    <property type="molecule type" value="Genomic_DNA"/>
</dbReference>
<protein>
    <recommendedName>
        <fullName evidence="1">RNA polymerase subunit H/Rpb5 C-terminal domain-containing protein</fullName>
    </recommendedName>
</protein>